<name>A0ABD1MYM9_9FABA</name>
<reference evidence="2 3" key="1">
    <citation type="submission" date="2024-08" db="EMBL/GenBank/DDBJ databases">
        <title>Insights into the chromosomal genome structure of Flemingia macrophylla.</title>
        <authorList>
            <person name="Ding Y."/>
            <person name="Zhao Y."/>
            <person name="Bi W."/>
            <person name="Wu M."/>
            <person name="Zhao G."/>
            <person name="Gong Y."/>
            <person name="Li W."/>
            <person name="Zhang P."/>
        </authorList>
    </citation>
    <scope>NUCLEOTIDE SEQUENCE [LARGE SCALE GENOMIC DNA]</scope>
    <source>
        <strain evidence="2">DYQJB</strain>
        <tissue evidence="2">Leaf</tissue>
    </source>
</reference>
<accession>A0ABD1MYM9</accession>
<dbReference type="Proteomes" id="UP001603857">
    <property type="component" value="Unassembled WGS sequence"/>
</dbReference>
<feature type="compositionally biased region" description="Polar residues" evidence="1">
    <location>
        <begin position="31"/>
        <end position="49"/>
    </location>
</feature>
<evidence type="ECO:0000313" key="2">
    <source>
        <dbReference type="EMBL" id="KAL2340518.1"/>
    </source>
</evidence>
<evidence type="ECO:0000313" key="3">
    <source>
        <dbReference type="Proteomes" id="UP001603857"/>
    </source>
</evidence>
<gene>
    <name evidence="2" type="ORF">Fmac_008458</name>
</gene>
<proteinExistence type="predicted"/>
<sequence length="55" mass="6111">MRRRRNWEGKKPPEDALTVVAKWKPWMLRSSGDSASCPCASNSRESSSAPIVPPV</sequence>
<comment type="caution">
    <text evidence="2">The sequence shown here is derived from an EMBL/GenBank/DDBJ whole genome shotgun (WGS) entry which is preliminary data.</text>
</comment>
<organism evidence="2 3">
    <name type="scientific">Flemingia macrophylla</name>
    <dbReference type="NCBI Taxonomy" id="520843"/>
    <lineage>
        <taxon>Eukaryota</taxon>
        <taxon>Viridiplantae</taxon>
        <taxon>Streptophyta</taxon>
        <taxon>Embryophyta</taxon>
        <taxon>Tracheophyta</taxon>
        <taxon>Spermatophyta</taxon>
        <taxon>Magnoliopsida</taxon>
        <taxon>eudicotyledons</taxon>
        <taxon>Gunneridae</taxon>
        <taxon>Pentapetalae</taxon>
        <taxon>rosids</taxon>
        <taxon>fabids</taxon>
        <taxon>Fabales</taxon>
        <taxon>Fabaceae</taxon>
        <taxon>Papilionoideae</taxon>
        <taxon>50 kb inversion clade</taxon>
        <taxon>NPAAA clade</taxon>
        <taxon>indigoferoid/millettioid clade</taxon>
        <taxon>Phaseoleae</taxon>
        <taxon>Flemingia</taxon>
    </lineage>
</organism>
<dbReference type="EMBL" id="JBGMDY010000003">
    <property type="protein sequence ID" value="KAL2340518.1"/>
    <property type="molecule type" value="Genomic_DNA"/>
</dbReference>
<keyword evidence="3" id="KW-1185">Reference proteome</keyword>
<dbReference type="AlphaFoldDB" id="A0ABD1MYM9"/>
<feature type="region of interest" description="Disordered" evidence="1">
    <location>
        <begin position="31"/>
        <end position="55"/>
    </location>
</feature>
<protein>
    <submittedName>
        <fullName evidence="2">Uncharacterized protein</fullName>
    </submittedName>
</protein>
<evidence type="ECO:0000256" key="1">
    <source>
        <dbReference type="SAM" id="MobiDB-lite"/>
    </source>
</evidence>